<reference evidence="2 3" key="1">
    <citation type="journal article" date="2023" name="Res Sq">
        <title>Genomic and morphological characterization of Knufia obscura isolated from the Mars 2020 spacecraft assembly facility.</title>
        <authorList>
            <person name="Chander A.M."/>
            <person name="Teixeira M.M."/>
            <person name="Singh N.K."/>
            <person name="Williams M.P."/>
            <person name="Parker C.W."/>
            <person name="Leo P."/>
            <person name="Stajich J.E."/>
            <person name="Torok T."/>
            <person name="Tighe S."/>
            <person name="Mason C.E."/>
            <person name="Venkateswaran K."/>
        </authorList>
    </citation>
    <scope>NUCLEOTIDE SEQUENCE [LARGE SCALE GENOMIC DNA]</scope>
    <source>
        <strain evidence="2 3">CCFEE 5817</strain>
    </source>
</reference>
<dbReference type="RefSeq" id="XP_064726589.1">
    <property type="nucleotide sequence ID" value="XM_064877864.1"/>
</dbReference>
<dbReference type="PANTHER" id="PTHR24148:SF73">
    <property type="entry name" value="HET DOMAIN PROTEIN (AFU_ORTHOLOGUE AFUA_8G01020)"/>
    <property type="match status" value="1"/>
</dbReference>
<dbReference type="EMBL" id="JAVHJV010000013">
    <property type="protein sequence ID" value="KAK5938499.1"/>
    <property type="molecule type" value="Genomic_DNA"/>
</dbReference>
<organism evidence="2 3">
    <name type="scientific">Knufia obscura</name>
    <dbReference type="NCBI Taxonomy" id="1635080"/>
    <lineage>
        <taxon>Eukaryota</taxon>
        <taxon>Fungi</taxon>
        <taxon>Dikarya</taxon>
        <taxon>Ascomycota</taxon>
        <taxon>Pezizomycotina</taxon>
        <taxon>Eurotiomycetes</taxon>
        <taxon>Chaetothyriomycetidae</taxon>
        <taxon>Chaetothyriales</taxon>
        <taxon>Trichomeriaceae</taxon>
        <taxon>Knufia</taxon>
    </lineage>
</organism>
<dbReference type="InterPro" id="IPR052895">
    <property type="entry name" value="HetReg/Transcr_Mod"/>
</dbReference>
<dbReference type="Pfam" id="PF06985">
    <property type="entry name" value="HET"/>
    <property type="match status" value="1"/>
</dbReference>
<dbReference type="Proteomes" id="UP001334248">
    <property type="component" value="Unassembled WGS sequence"/>
</dbReference>
<protein>
    <recommendedName>
        <fullName evidence="1">Heterokaryon incompatibility domain-containing protein</fullName>
    </recommendedName>
</protein>
<dbReference type="InterPro" id="IPR010730">
    <property type="entry name" value="HET"/>
</dbReference>
<proteinExistence type="predicted"/>
<sequence length="644" mass="74899">MAALRYHYRPLEASQIRCIRVLPAEDQNDAIVIELQHKSIDAVDTEYHALSYTWGERDPQHEAHFSDEPGSLVIRDNCWRFLKHWRKMRFDPSAWLWIDAICINQDDTPEKGVQVQKMAEIFHRAESVLMWLGIASEDDYFLQIVSLAFEDHIADVGYLEFWRSQAWHSELSTMYSNSVAFCHLDEIIGSDYWTRLWVIQELTFARALRCIIGSRFYSVYALLEITSLHYDVLFHNWHRWRQTKMILDHILGEDAQNNEVMSGRTGISHIERVLECSYPGGCQKTDMNLETALNRFCDQLCDEPLDKVYGLLGLLKSSHMFEVDYKLLGEQLFMRIMDIMLLEQAEECNVLLDASLQWADVDTAWRVSIDFNRPVDESRNISHRPSRYKFLDDIEGDIASLPTLAQQKFAEHKYCLALDLVASFKRSSDIDKPWTPKYTDSEEEQRSIDLRVMNGITDDGLELTQDPDITEIYVLAVCQIYIFVILGEDHVVRDVLFWHGHTNPSYWDLVEIEHFPKTLRKNFVEDLGSDTSDRKNKRVSTLASTTLMDEPGLTTGLLCYLSAREIVQLYCFVAEMEEQFSQDPDYEPPETQRYRQARRAERRRALEARLHEIGLPRNEYLNGANACDEPLLRGSVGAKTFVLD</sequence>
<evidence type="ECO:0000313" key="3">
    <source>
        <dbReference type="Proteomes" id="UP001334248"/>
    </source>
</evidence>
<evidence type="ECO:0000259" key="1">
    <source>
        <dbReference type="Pfam" id="PF06985"/>
    </source>
</evidence>
<gene>
    <name evidence="2" type="ORF">PMZ80_009470</name>
</gene>
<evidence type="ECO:0000313" key="2">
    <source>
        <dbReference type="EMBL" id="KAK5938499.1"/>
    </source>
</evidence>
<feature type="domain" description="Heterokaryon incompatibility" evidence="1">
    <location>
        <begin position="47"/>
        <end position="201"/>
    </location>
</feature>
<name>A0ABR0REF6_9EURO</name>
<keyword evidence="3" id="KW-1185">Reference proteome</keyword>
<comment type="caution">
    <text evidence="2">The sequence shown here is derived from an EMBL/GenBank/DDBJ whole genome shotgun (WGS) entry which is preliminary data.</text>
</comment>
<accession>A0ABR0REF6</accession>
<dbReference type="GeneID" id="90002919"/>
<dbReference type="PANTHER" id="PTHR24148">
    <property type="entry name" value="ANKYRIN REPEAT DOMAIN-CONTAINING PROTEIN 39 HOMOLOG-RELATED"/>
    <property type="match status" value="1"/>
</dbReference>